<evidence type="ECO:0000313" key="4">
    <source>
        <dbReference type="Proteomes" id="UP000800093"/>
    </source>
</evidence>
<evidence type="ECO:0000313" key="3">
    <source>
        <dbReference type="EMBL" id="KAF2263604.1"/>
    </source>
</evidence>
<name>A0A9P4K687_9PLEO</name>
<accession>A0A9P4K687</accession>
<feature type="transmembrane region" description="Helical" evidence="2">
    <location>
        <begin position="166"/>
        <end position="188"/>
    </location>
</feature>
<dbReference type="OrthoDB" id="5279542at2759"/>
<feature type="transmembrane region" description="Helical" evidence="2">
    <location>
        <begin position="92"/>
        <end position="114"/>
    </location>
</feature>
<evidence type="ECO:0000256" key="1">
    <source>
        <dbReference type="SAM" id="MobiDB-lite"/>
    </source>
</evidence>
<feature type="transmembrane region" description="Helical" evidence="2">
    <location>
        <begin position="134"/>
        <end position="154"/>
    </location>
</feature>
<feature type="compositionally biased region" description="Low complexity" evidence="1">
    <location>
        <begin position="52"/>
        <end position="68"/>
    </location>
</feature>
<keyword evidence="2" id="KW-0472">Membrane</keyword>
<gene>
    <name evidence="3" type="ORF">CC78DRAFT_533880</name>
</gene>
<keyword evidence="4" id="KW-1185">Reference proteome</keyword>
<feature type="compositionally biased region" description="Polar residues" evidence="1">
    <location>
        <begin position="39"/>
        <end position="51"/>
    </location>
</feature>
<keyword evidence="2" id="KW-1133">Transmembrane helix</keyword>
<sequence length="397" mass="43903">MASSQPSAATDASTRPPTAPQTPAESQPRQHPPPAQPQDEIQNASQPSTQLQSPETIQPQPQTQTQSQLLRGDSSTLRQRLTAAESHWQWKFGLRTTVIIAGIIGLGCAAWIFASSPTGPYTSYIDSRDTVFSSLITFSISIVWCTVCILVLLLRKPNAPVHPGVAVGLDLLLWLAFIPSCMFILLGLNDTMRFGNGGIIGKYSSYGYYRQADNGTWVWNATEYDSYYGRSRDCSYSGDYRGYTYGFANCAEEDAYVNALWKDKRHRVGVEMTATVCQFLGLVLHLALFAWACVDTNIRNRRKVTKDAEKLAGEIVMNMVRSGAIVQAPGPVVRGYSVLLDKGYVQPWPQQPQQGQWVQQAQWGKQPMPSMPGPAYQMQPMRSLGPLPQKGESARFA</sequence>
<feature type="compositionally biased region" description="Polar residues" evidence="1">
    <location>
        <begin position="1"/>
        <end position="25"/>
    </location>
</feature>
<evidence type="ECO:0000256" key="2">
    <source>
        <dbReference type="SAM" id="Phobius"/>
    </source>
</evidence>
<comment type="caution">
    <text evidence="3">The sequence shown here is derived from an EMBL/GenBank/DDBJ whole genome shotgun (WGS) entry which is preliminary data.</text>
</comment>
<proteinExistence type="predicted"/>
<dbReference type="AlphaFoldDB" id="A0A9P4K687"/>
<reference evidence="4" key="1">
    <citation type="journal article" date="2020" name="Stud. Mycol.">
        <title>101 Dothideomycetes genomes: A test case for predicting lifestyles and emergence of pathogens.</title>
        <authorList>
            <person name="Haridas S."/>
            <person name="Albert R."/>
            <person name="Binder M."/>
            <person name="Bloem J."/>
            <person name="LaButti K."/>
            <person name="Salamov A."/>
            <person name="Andreopoulos B."/>
            <person name="Baker S."/>
            <person name="Barry K."/>
            <person name="Bills G."/>
            <person name="Bluhm B."/>
            <person name="Cannon C."/>
            <person name="Castanera R."/>
            <person name="Culley D."/>
            <person name="Daum C."/>
            <person name="Ezra D."/>
            <person name="Gonzalez J."/>
            <person name="Henrissat B."/>
            <person name="Kuo A."/>
            <person name="Liang C."/>
            <person name="Lipzen A."/>
            <person name="Lutzoni F."/>
            <person name="Magnuson J."/>
            <person name="Mondo S."/>
            <person name="Nolan M."/>
            <person name="Ohm R."/>
            <person name="Pangilinan J."/>
            <person name="Park H.-J."/>
            <person name="Ramirez L."/>
            <person name="Alfaro M."/>
            <person name="Sun H."/>
            <person name="Tritt A."/>
            <person name="Yoshinaga Y."/>
            <person name="Zwiers L.-H."/>
            <person name="Turgeon B."/>
            <person name="Goodwin S."/>
            <person name="Spatafora J."/>
            <person name="Crous P."/>
            <person name="Grigoriev I."/>
        </authorList>
    </citation>
    <scope>NUCLEOTIDE SEQUENCE [LARGE SCALE GENOMIC DNA]</scope>
    <source>
        <strain evidence="4">CBS 304.66</strain>
    </source>
</reference>
<feature type="region of interest" description="Disordered" evidence="1">
    <location>
        <begin position="1"/>
        <end position="73"/>
    </location>
</feature>
<dbReference type="EMBL" id="ML986624">
    <property type="protein sequence ID" value="KAF2263604.1"/>
    <property type="molecule type" value="Genomic_DNA"/>
</dbReference>
<organism evidence="3 4">
    <name type="scientific">Lojkania enalia</name>
    <dbReference type="NCBI Taxonomy" id="147567"/>
    <lineage>
        <taxon>Eukaryota</taxon>
        <taxon>Fungi</taxon>
        <taxon>Dikarya</taxon>
        <taxon>Ascomycota</taxon>
        <taxon>Pezizomycotina</taxon>
        <taxon>Dothideomycetes</taxon>
        <taxon>Pleosporomycetidae</taxon>
        <taxon>Pleosporales</taxon>
        <taxon>Pleosporales incertae sedis</taxon>
        <taxon>Lojkania</taxon>
    </lineage>
</organism>
<keyword evidence="2" id="KW-0812">Transmembrane</keyword>
<feature type="transmembrane region" description="Helical" evidence="2">
    <location>
        <begin position="272"/>
        <end position="294"/>
    </location>
</feature>
<protein>
    <submittedName>
        <fullName evidence="3">Uncharacterized protein</fullName>
    </submittedName>
</protein>
<dbReference type="Proteomes" id="UP000800093">
    <property type="component" value="Unassembled WGS sequence"/>
</dbReference>